<reference evidence="2" key="1">
    <citation type="journal article" date="2021" name="Front. Plant Sci.">
        <title>Chromosome-Scale Genome Assembly for Chinese Sour Jujube and Insights Into Its Genome Evolution and Domestication Signature.</title>
        <authorList>
            <person name="Shen L.-Y."/>
            <person name="Luo H."/>
            <person name="Wang X.-L."/>
            <person name="Wang X.-M."/>
            <person name="Qiu X.-J."/>
            <person name="Liu H."/>
            <person name="Zhou S.-S."/>
            <person name="Jia K.-H."/>
            <person name="Nie S."/>
            <person name="Bao Y.-T."/>
            <person name="Zhang R.-G."/>
            <person name="Yun Q.-Z."/>
            <person name="Chai Y.-H."/>
            <person name="Lu J.-Y."/>
            <person name="Li Y."/>
            <person name="Zhao S.-W."/>
            <person name="Mao J.-F."/>
            <person name="Jia S.-G."/>
            <person name="Mao Y.-M."/>
        </authorList>
    </citation>
    <scope>NUCLEOTIDE SEQUENCE</scope>
    <source>
        <strain evidence="2">AT0</strain>
        <tissue evidence="2">Leaf</tissue>
    </source>
</reference>
<dbReference type="InterPro" id="IPR036188">
    <property type="entry name" value="FAD/NAD-bd_sf"/>
</dbReference>
<dbReference type="Gene3D" id="3.90.660.20">
    <property type="entry name" value="Protoporphyrinogen oxidase, mitochondrial, domain 2"/>
    <property type="match status" value="1"/>
</dbReference>
<evidence type="ECO:0000259" key="1">
    <source>
        <dbReference type="Pfam" id="PF01593"/>
    </source>
</evidence>
<dbReference type="EMBL" id="JAEACU010000009">
    <property type="protein sequence ID" value="KAH7518816.1"/>
    <property type="molecule type" value="Genomic_DNA"/>
</dbReference>
<protein>
    <recommendedName>
        <fullName evidence="1">Amine oxidase domain-containing protein</fullName>
    </recommendedName>
</protein>
<comment type="caution">
    <text evidence="2">The sequence shown here is derived from an EMBL/GenBank/DDBJ whole genome shotgun (WGS) entry which is preliminary data.</text>
</comment>
<accession>A0A978UVB6</accession>
<gene>
    <name evidence="2" type="ORF">FEM48_Zijuj09G0211100</name>
</gene>
<dbReference type="Gene3D" id="1.10.3110.10">
    <property type="entry name" value="protoporphyrinogen ix oxidase, domain 3"/>
    <property type="match status" value="1"/>
</dbReference>
<evidence type="ECO:0000313" key="2">
    <source>
        <dbReference type="EMBL" id="KAH7518816.1"/>
    </source>
</evidence>
<evidence type="ECO:0000313" key="3">
    <source>
        <dbReference type="Proteomes" id="UP000813462"/>
    </source>
</evidence>
<dbReference type="PANTHER" id="PTHR42923:SF44">
    <property type="entry name" value="PROTOPORPHYRINOGEN OXIDASE 2, CHLOROPLASTIC_MITOCHONDRIAL"/>
    <property type="match status" value="1"/>
</dbReference>
<dbReference type="AlphaFoldDB" id="A0A978UVB6"/>
<dbReference type="GO" id="GO:0009534">
    <property type="term" value="C:chloroplast thylakoid"/>
    <property type="evidence" value="ECO:0007669"/>
    <property type="project" value="TreeGrafter"/>
</dbReference>
<feature type="domain" description="Amine oxidase" evidence="1">
    <location>
        <begin position="21"/>
        <end position="212"/>
    </location>
</feature>
<dbReference type="SUPFAM" id="SSF51905">
    <property type="entry name" value="FAD/NAD(P)-binding domain"/>
    <property type="match status" value="1"/>
</dbReference>
<dbReference type="PANTHER" id="PTHR42923">
    <property type="entry name" value="PROTOPORPHYRINOGEN OXIDASE"/>
    <property type="match status" value="1"/>
</dbReference>
<dbReference type="GO" id="GO:0016491">
    <property type="term" value="F:oxidoreductase activity"/>
    <property type="evidence" value="ECO:0007669"/>
    <property type="project" value="InterPro"/>
</dbReference>
<dbReference type="Pfam" id="PF01593">
    <property type="entry name" value="Amino_oxidase"/>
    <property type="match status" value="1"/>
</dbReference>
<dbReference type="InterPro" id="IPR002937">
    <property type="entry name" value="Amino_oxidase"/>
</dbReference>
<organism evidence="2 3">
    <name type="scientific">Ziziphus jujuba var. spinosa</name>
    <dbReference type="NCBI Taxonomy" id="714518"/>
    <lineage>
        <taxon>Eukaryota</taxon>
        <taxon>Viridiplantae</taxon>
        <taxon>Streptophyta</taxon>
        <taxon>Embryophyta</taxon>
        <taxon>Tracheophyta</taxon>
        <taxon>Spermatophyta</taxon>
        <taxon>Magnoliopsida</taxon>
        <taxon>eudicotyledons</taxon>
        <taxon>Gunneridae</taxon>
        <taxon>Pentapetalae</taxon>
        <taxon>rosids</taxon>
        <taxon>fabids</taxon>
        <taxon>Rosales</taxon>
        <taxon>Rhamnaceae</taxon>
        <taxon>Paliureae</taxon>
        <taxon>Ziziphus</taxon>
    </lineage>
</organism>
<dbReference type="Gene3D" id="3.50.50.60">
    <property type="entry name" value="FAD/NAD(P)-binding domain"/>
    <property type="match status" value="1"/>
</dbReference>
<dbReference type="SUPFAM" id="SSF54373">
    <property type="entry name" value="FAD-linked reductases, C-terminal domain"/>
    <property type="match status" value="1"/>
</dbReference>
<sequence length="430" mass="47688">MGSAKIQDRPSSAKRVAVVGAAAYKVKSHGLNVTVFEAEGRTGGKLRSVSHDGLIWDEGANTMNQSEIEVQSLLDDLGLREKQQFVRIYSFFILKYERLEMWPESHQLESGIISLAYFTLTGLLDGELCSRLLLQPISQNKRYIVRDGSPVLFVIILEPFLWKKRSSSDVSGRSQESVGGFFQRHFGKEVVDYLIDPFVAGTSAGDPGSLSTLTDTLSKEIGVDEIKLNSKVLSLSYCPDGKSARENWSVSFAAKHVNHSQGLSVDALSYMPLSVIITTFKKENVKRPLEGFGVLVPSKEQNNGSKTLGTLFSSMMFPDRAPNDLYLYTTFVGGSRNKELANSSTDELKQVVISDLMQLLGAEGEPKFVNHFYWKKAFPLYGYNYDSVIAGIEKMEKNLPGFFYADGKNLGEGAFVQRLTGDPTYLYHGS</sequence>
<proteinExistence type="predicted"/>
<dbReference type="Proteomes" id="UP000813462">
    <property type="component" value="Unassembled WGS sequence"/>
</dbReference>
<name>A0A978UVB6_ZIZJJ</name>
<dbReference type="InterPro" id="IPR050464">
    <property type="entry name" value="Zeta_carotene_desat/Oxidored"/>
</dbReference>